<dbReference type="EMBL" id="HBHZ01010765">
    <property type="protein sequence ID" value="CAE0195200.1"/>
    <property type="molecule type" value="Transcribed_RNA"/>
</dbReference>
<protein>
    <submittedName>
        <fullName evidence="2">Uncharacterized protein</fullName>
    </submittedName>
</protein>
<name>A0A7S3CGG3_9CHLO</name>
<feature type="region of interest" description="Disordered" evidence="1">
    <location>
        <begin position="33"/>
        <end position="69"/>
    </location>
</feature>
<evidence type="ECO:0000256" key="1">
    <source>
        <dbReference type="SAM" id="MobiDB-lite"/>
    </source>
</evidence>
<accession>A0A7S3CGG3</accession>
<proteinExistence type="predicted"/>
<reference evidence="2" key="1">
    <citation type="submission" date="2021-01" db="EMBL/GenBank/DDBJ databases">
        <authorList>
            <person name="Corre E."/>
            <person name="Pelletier E."/>
            <person name="Niang G."/>
            <person name="Scheremetjew M."/>
            <person name="Finn R."/>
            <person name="Kale V."/>
            <person name="Holt S."/>
            <person name="Cochrane G."/>
            <person name="Meng A."/>
            <person name="Brown T."/>
            <person name="Cohen L."/>
        </authorList>
    </citation>
    <scope>NUCLEOTIDE SEQUENCE</scope>
    <source>
        <strain evidence="2">RCC1871</strain>
    </source>
</reference>
<gene>
    <name evidence="2" type="ORF">CROS1456_LOCUS8297</name>
</gene>
<dbReference type="AlphaFoldDB" id="A0A7S3CGG3"/>
<sequence>MMSNARVPMRAALGTREANYRASRAPALPARRFGVRPSRPLGARDSRPIGRSGCRLARPRAAPGGEASVSPLSSLELKSVISVEGEVHPEESEGVKASVFGIFDQAKQLQFVGFSKDLKNSLRTMLGRQYDLAYYYKHVDFAEIDQQAMIAVRGAWFEENCGPPIGNTPAKVQFWQQPLVAGGVSEKGKQVAARQMLETVTKRLAQRGLREELVPNEDLLLEGKVEFLPARELTAEEKAAKAEQRRLVLEATRTCATVVDGKEQTFLLYFENLFEANGGAMVDVSVTKDDEATTHRVIIGEDYLQGLAMPTRDIVERTFSFLLSKKVSRKTEGILSSNEFPINYFAVSTVEQWFDDFALAFEEEGGLPGEDKFWRFNRIHNYGWSADGRSKV</sequence>
<evidence type="ECO:0000313" key="2">
    <source>
        <dbReference type="EMBL" id="CAE0195200.1"/>
    </source>
</evidence>
<organism evidence="2">
    <name type="scientific">Chloropicon roscoffensis</name>
    <dbReference type="NCBI Taxonomy" id="1461544"/>
    <lineage>
        <taxon>Eukaryota</taxon>
        <taxon>Viridiplantae</taxon>
        <taxon>Chlorophyta</taxon>
        <taxon>Chloropicophyceae</taxon>
        <taxon>Chloropicales</taxon>
        <taxon>Chloropicaceae</taxon>
        <taxon>Chloropicon</taxon>
    </lineage>
</organism>